<evidence type="ECO:0000313" key="2">
    <source>
        <dbReference type="WBParaSite" id="PS1159_v2.g3942.t1"/>
    </source>
</evidence>
<organism evidence="1 2">
    <name type="scientific">Panagrolaimus sp. PS1159</name>
    <dbReference type="NCBI Taxonomy" id="55785"/>
    <lineage>
        <taxon>Eukaryota</taxon>
        <taxon>Metazoa</taxon>
        <taxon>Ecdysozoa</taxon>
        <taxon>Nematoda</taxon>
        <taxon>Chromadorea</taxon>
        <taxon>Rhabditida</taxon>
        <taxon>Tylenchina</taxon>
        <taxon>Panagrolaimomorpha</taxon>
        <taxon>Panagrolaimoidea</taxon>
        <taxon>Panagrolaimidae</taxon>
        <taxon>Panagrolaimus</taxon>
    </lineage>
</organism>
<dbReference type="Proteomes" id="UP000887580">
    <property type="component" value="Unplaced"/>
</dbReference>
<reference evidence="2" key="1">
    <citation type="submission" date="2022-11" db="UniProtKB">
        <authorList>
            <consortium name="WormBaseParasite"/>
        </authorList>
    </citation>
    <scope>IDENTIFICATION</scope>
</reference>
<evidence type="ECO:0000313" key="1">
    <source>
        <dbReference type="Proteomes" id="UP000887580"/>
    </source>
</evidence>
<sequence>MFTLLENGEQFHFPSRYVIDGTVGSGKNGIVKKAWDTQTEQYVAIKKLKQPFENPSFARRTFRELALLNSINHQNVIKLLDVYTPQKNFDEFRDVYYVMEYMNTNLSSEISFSRQLDQSCCPNNKENLSFIMYQILCGVNHLQKCEIMHRDLCPENICYNGNVVKILGFGLACPQKSVALTRYVTGRPYRAPEILLGKNYDKRADIWSIGCIFAELIKKHVMFLGENPLNQWEKIIECLGTPNSSFFESVRNPSINAFVRSLPIFPSKAWENLFPDSLFCLHQTSNNITDSNARDLISRMLVIDPNYRISIQNALQHPYVRLWRKDEEVNAPAMLIYGANIDGVQHYVETWKQMIFQHIRGW</sequence>
<protein>
    <submittedName>
        <fullName evidence="2">Protein kinase domain-containing protein</fullName>
    </submittedName>
</protein>
<proteinExistence type="predicted"/>
<name>A0AC35GCK1_9BILA</name>
<accession>A0AC35GCK1</accession>
<dbReference type="WBParaSite" id="PS1159_v2.g3942.t1">
    <property type="protein sequence ID" value="PS1159_v2.g3942.t1"/>
    <property type="gene ID" value="PS1159_v2.g3942"/>
</dbReference>